<dbReference type="Proteomes" id="UP000094622">
    <property type="component" value="Unassembled WGS sequence"/>
</dbReference>
<keyword evidence="3" id="KW-0808">Transferase</keyword>
<dbReference type="SUPFAM" id="SSF55729">
    <property type="entry name" value="Acyl-CoA N-acyltransferases (Nat)"/>
    <property type="match status" value="1"/>
</dbReference>
<evidence type="ECO:0000313" key="4">
    <source>
        <dbReference type="Proteomes" id="UP000094622"/>
    </source>
</evidence>
<feature type="domain" description="N-acetyltransferase" evidence="2">
    <location>
        <begin position="145"/>
        <end position="278"/>
    </location>
</feature>
<proteinExistence type="predicted"/>
<sequence length="328" mass="34433">MTNAGTSGRDVEIGVATADEVAAMVDWAAAEGWNPGLGDAPLFRLADPEGFLVARVDGEMAATISLVRSGAFAFLGFYICRPDLRGRGIGKRLWDAALAACRATTIGLDGVVAQQANYAKAGFALAHRNIRHEGVVARLAPEDGRLIVPEGEALIAAVTEYDAPLYPGPRAGFVRAWLTAPRHGALAFADAGEVRGYGVIRPCQRGWKIGPLLADTPGIADALFAALAQRAGGDVVVLDTPEPNAAALRLTARHGLTPAFETARMYRGPRPTWPFPGSSASPPSNSGSASARKADCGFRTSRCKSQHHAPARPAGPLTPDSRPLRQCP</sequence>
<dbReference type="CDD" id="cd04301">
    <property type="entry name" value="NAT_SF"/>
    <property type="match status" value="1"/>
</dbReference>
<keyword evidence="4" id="KW-1185">Reference proteome</keyword>
<dbReference type="PROSITE" id="PS51186">
    <property type="entry name" value="GNAT"/>
    <property type="match status" value="2"/>
</dbReference>
<dbReference type="InterPro" id="IPR016181">
    <property type="entry name" value="Acyl_CoA_acyltransferase"/>
</dbReference>
<reference evidence="3 4" key="1">
    <citation type="submission" date="2016-07" db="EMBL/GenBank/DDBJ databases">
        <title>Draft Genome Sequence of Methylobrevis pamukkalensis PK2.</title>
        <authorList>
            <person name="Vasilenko O.V."/>
            <person name="Doronina N.V."/>
            <person name="Shmareva M.N."/>
            <person name="Tarlachkov S.V."/>
            <person name="Mustakhimov I."/>
            <person name="Trotsenko Y.A."/>
        </authorList>
    </citation>
    <scope>NUCLEOTIDE SEQUENCE [LARGE SCALE GENOMIC DNA]</scope>
    <source>
        <strain evidence="3 4">PK2</strain>
    </source>
</reference>
<organism evidence="3 4">
    <name type="scientific">Methylobrevis pamukkalensis</name>
    <dbReference type="NCBI Taxonomy" id="1439726"/>
    <lineage>
        <taxon>Bacteria</taxon>
        <taxon>Pseudomonadati</taxon>
        <taxon>Pseudomonadota</taxon>
        <taxon>Alphaproteobacteria</taxon>
        <taxon>Hyphomicrobiales</taxon>
        <taxon>Pleomorphomonadaceae</taxon>
        <taxon>Methylobrevis</taxon>
    </lineage>
</organism>
<evidence type="ECO:0000256" key="1">
    <source>
        <dbReference type="SAM" id="MobiDB-lite"/>
    </source>
</evidence>
<dbReference type="InterPro" id="IPR041496">
    <property type="entry name" value="YitH/HolE_GNAT"/>
</dbReference>
<evidence type="ECO:0000313" key="3">
    <source>
        <dbReference type="EMBL" id="ODN67351.1"/>
    </source>
</evidence>
<evidence type="ECO:0000259" key="2">
    <source>
        <dbReference type="PROSITE" id="PS51186"/>
    </source>
</evidence>
<feature type="region of interest" description="Disordered" evidence="1">
    <location>
        <begin position="267"/>
        <end position="328"/>
    </location>
</feature>
<name>A0A1E3GVG8_9HYPH</name>
<dbReference type="Gene3D" id="3.40.630.90">
    <property type="match status" value="1"/>
</dbReference>
<protein>
    <submittedName>
        <fullName evidence="3">Acetyltransferase (GNAT) family protein</fullName>
    </submittedName>
</protein>
<dbReference type="AlphaFoldDB" id="A0A1E3GVG8"/>
<dbReference type="Pfam" id="PF00583">
    <property type="entry name" value="Acetyltransf_1"/>
    <property type="match status" value="1"/>
</dbReference>
<dbReference type="Pfam" id="PF18014">
    <property type="entry name" value="Acetyltransf_18"/>
    <property type="match status" value="1"/>
</dbReference>
<dbReference type="EMBL" id="MCRJ01000209">
    <property type="protein sequence ID" value="ODN67351.1"/>
    <property type="molecule type" value="Genomic_DNA"/>
</dbReference>
<dbReference type="PATRIC" id="fig|1439726.3.peg.4668"/>
<dbReference type="InterPro" id="IPR052729">
    <property type="entry name" value="Acyl/Acetyltrans_Enzymes"/>
</dbReference>
<comment type="caution">
    <text evidence="3">The sequence shown here is derived from an EMBL/GenBank/DDBJ whole genome shotgun (WGS) entry which is preliminary data.</text>
</comment>
<feature type="compositionally biased region" description="Low complexity" evidence="1">
    <location>
        <begin position="276"/>
        <end position="291"/>
    </location>
</feature>
<dbReference type="PANTHER" id="PTHR47237">
    <property type="entry name" value="SLL0310 PROTEIN"/>
    <property type="match status" value="1"/>
</dbReference>
<feature type="compositionally biased region" description="Basic residues" evidence="1">
    <location>
        <begin position="301"/>
        <end position="310"/>
    </location>
</feature>
<gene>
    <name evidence="3" type="ORF">A6302_04393</name>
</gene>
<dbReference type="PANTHER" id="PTHR47237:SF1">
    <property type="entry name" value="SLL0310 PROTEIN"/>
    <property type="match status" value="1"/>
</dbReference>
<feature type="domain" description="N-acetyltransferase" evidence="2">
    <location>
        <begin position="11"/>
        <end position="142"/>
    </location>
</feature>
<dbReference type="RefSeq" id="WP_342586318.1">
    <property type="nucleotide sequence ID" value="NZ_MCRJ01000209.1"/>
</dbReference>
<dbReference type="Gene3D" id="3.40.630.30">
    <property type="match status" value="1"/>
</dbReference>
<accession>A0A1E3GVG8</accession>
<dbReference type="InterPro" id="IPR000182">
    <property type="entry name" value="GNAT_dom"/>
</dbReference>
<dbReference type="GO" id="GO:0016747">
    <property type="term" value="F:acyltransferase activity, transferring groups other than amino-acyl groups"/>
    <property type="evidence" value="ECO:0007669"/>
    <property type="project" value="InterPro"/>
</dbReference>